<name>A0A3N5AWU7_9THEO</name>
<gene>
    <name evidence="2" type="ORF">EDD75_0278</name>
</gene>
<organism evidence="2 3">
    <name type="scientific">Thermodesulfitimonas autotrophica</name>
    <dbReference type="NCBI Taxonomy" id="1894989"/>
    <lineage>
        <taxon>Bacteria</taxon>
        <taxon>Bacillati</taxon>
        <taxon>Bacillota</taxon>
        <taxon>Clostridia</taxon>
        <taxon>Thermoanaerobacterales</taxon>
        <taxon>Thermoanaerobacteraceae</taxon>
        <taxon>Thermodesulfitimonas</taxon>
    </lineage>
</organism>
<feature type="coiled-coil region" evidence="1">
    <location>
        <begin position="570"/>
        <end position="625"/>
    </location>
</feature>
<keyword evidence="3" id="KW-1185">Reference proteome</keyword>
<sequence>MPYRNNAFRILGVPANSNRREVRSAYERLSRRAEVGNIIERVDLPFLLRVQCDISTLRAAFDRLQDPETRILDRLFWFHVSPSPDDQEAYQNILSGNAYLSRRFWASKAPACEKARHNLAILAHAEILNADPQANHLSEWLSILKEWQVTLRSDGYWRYLASLEELLGWEPCAGEADFKALRDNCWYYLLEPHIDLADQYRGKKNFIVVKQHLKVVESSGFPSRVIDEVKTEILDPIEAQVERLCSELSQRMEAESEFAVSREAYKSLYDEIYSEFETNILPLVEGIAYLRGNSDKAADIARRKAASTLRELAILYNNKAGEYTVAKEILGKAFSLAEGTPLGIEIKRDLTVISSNALYQQATAISVACTEIVENLEVALESAGSLQEKKLACGVAHKQFRTAVLERLSELFKETDEENEFPVGLAGEDDEPAIERDLEKIKIKNKILEMAASCLRHIAIAYNNEAHEYSTAKSLLEEAKSLLPEGHPMREEIQESLATVSANALVEHSEQYRNQVTGTANTGIWSRFRWLAWVGSAVVIYLLFVIFHGNNGGTLPENVPPEPTNAQPAAGSANADLDALRTEIEEAKKHLAEYERQMNLLSSEIESYKEEINSYAQQIRAMEADLNAGYEIDRAEYESLIQSHNHVVDLHNEAVNELRRIYVEYGKLLNETNQKIRLYNEQIKSAN</sequence>
<proteinExistence type="predicted"/>
<evidence type="ECO:0000313" key="2">
    <source>
        <dbReference type="EMBL" id="RPF49464.1"/>
    </source>
</evidence>
<dbReference type="EMBL" id="RKRE01000001">
    <property type="protein sequence ID" value="RPF49464.1"/>
    <property type="molecule type" value="Genomic_DNA"/>
</dbReference>
<reference evidence="2 3" key="1">
    <citation type="submission" date="2018-11" db="EMBL/GenBank/DDBJ databases">
        <title>Genomic Encyclopedia of Type Strains, Phase IV (KMG-IV): sequencing the most valuable type-strain genomes for metagenomic binning, comparative biology and taxonomic classification.</title>
        <authorList>
            <person name="Goeker M."/>
        </authorList>
    </citation>
    <scope>NUCLEOTIDE SEQUENCE [LARGE SCALE GENOMIC DNA]</scope>
    <source>
        <strain evidence="2 3">DSM 102936</strain>
    </source>
</reference>
<keyword evidence="1" id="KW-0175">Coiled coil</keyword>
<dbReference type="AlphaFoldDB" id="A0A3N5AWU7"/>
<evidence type="ECO:0008006" key="4">
    <source>
        <dbReference type="Google" id="ProtNLM"/>
    </source>
</evidence>
<evidence type="ECO:0000313" key="3">
    <source>
        <dbReference type="Proteomes" id="UP000282654"/>
    </source>
</evidence>
<dbReference type="Proteomes" id="UP000282654">
    <property type="component" value="Unassembled WGS sequence"/>
</dbReference>
<protein>
    <recommendedName>
        <fullName evidence="4">J domain-containing protein</fullName>
    </recommendedName>
</protein>
<comment type="caution">
    <text evidence="2">The sequence shown here is derived from an EMBL/GenBank/DDBJ whole genome shotgun (WGS) entry which is preliminary data.</text>
</comment>
<evidence type="ECO:0000256" key="1">
    <source>
        <dbReference type="SAM" id="Coils"/>
    </source>
</evidence>
<accession>A0A3N5AWU7</accession>